<organism evidence="1 2">
    <name type="scientific">Caenorhabditis remanei</name>
    <name type="common">Caenorhabditis vulgaris</name>
    <dbReference type="NCBI Taxonomy" id="31234"/>
    <lineage>
        <taxon>Eukaryota</taxon>
        <taxon>Metazoa</taxon>
        <taxon>Ecdysozoa</taxon>
        <taxon>Nematoda</taxon>
        <taxon>Chromadorea</taxon>
        <taxon>Rhabditida</taxon>
        <taxon>Rhabditina</taxon>
        <taxon>Rhabditomorpha</taxon>
        <taxon>Rhabditoidea</taxon>
        <taxon>Rhabditidae</taxon>
        <taxon>Peloderinae</taxon>
        <taxon>Caenorhabditis</taxon>
    </lineage>
</organism>
<dbReference type="EMBL" id="WUAV01000005">
    <property type="protein sequence ID" value="KAF1754009.1"/>
    <property type="molecule type" value="Genomic_DNA"/>
</dbReference>
<proteinExistence type="predicted"/>
<sequence>MSLNPEFKFAKLPWIAGRSLFKHSSVADLMNIAQATQSTDWLTEFTSVPTKFSVDFISYGAGSQDHWEIRMNFADNDSSIWYLWPNTPKTWGIEKPNNPADPIILHSFMIGFHRTFVDVVDWLEKLFNCNVKKVDTLLWKNAKKVSMHDRCTYSAFLNDLWPTRHAKGFRTFIHHVEYENPRRDISYECLSSLDYKTASLDFTTLDNQEIKKYIENLMASEISTNFQVLVARIPDWTKKEVKNFGQHFNLEPYNGLALVYTHFSPEWENRYRYNLTRPVFQYNQNEETVLVFSFSKKSGVKTSSHMAVVARTVAAVARMRNGGFPGREAINFEIEYTLGQFPMDFESEDEDVDPRVPPNFNQAIENIRRVKFQKFLFSAIIR</sequence>
<evidence type="ECO:0000313" key="1">
    <source>
        <dbReference type="EMBL" id="KAF1754009.1"/>
    </source>
</evidence>
<dbReference type="CTD" id="9805069"/>
<dbReference type="GeneID" id="9805069"/>
<dbReference type="AlphaFoldDB" id="A0A6A5GHT9"/>
<dbReference type="KEGG" id="crq:GCK72_020567"/>
<comment type="caution">
    <text evidence="1">The sequence shown here is derived from an EMBL/GenBank/DDBJ whole genome shotgun (WGS) entry which is preliminary data.</text>
</comment>
<dbReference type="RefSeq" id="XP_053582570.1">
    <property type="nucleotide sequence ID" value="XM_053733657.1"/>
</dbReference>
<evidence type="ECO:0000313" key="2">
    <source>
        <dbReference type="Proteomes" id="UP000483820"/>
    </source>
</evidence>
<gene>
    <name evidence="1" type="ORF">GCK72_020567</name>
</gene>
<accession>A0A6A5GHT9</accession>
<reference evidence="1 2" key="1">
    <citation type="submission" date="2019-12" db="EMBL/GenBank/DDBJ databases">
        <title>Chromosome-level assembly of the Caenorhabditis remanei genome.</title>
        <authorList>
            <person name="Teterina A.A."/>
            <person name="Willis J.H."/>
            <person name="Phillips P.C."/>
        </authorList>
    </citation>
    <scope>NUCLEOTIDE SEQUENCE [LARGE SCALE GENOMIC DNA]</scope>
    <source>
        <strain evidence="1 2">PX506</strain>
        <tissue evidence="1">Whole organism</tissue>
    </source>
</reference>
<name>A0A6A5GHT9_CAERE</name>
<protein>
    <submittedName>
        <fullName evidence="1">Uncharacterized protein</fullName>
    </submittedName>
</protein>
<dbReference type="Proteomes" id="UP000483820">
    <property type="component" value="Chromosome V"/>
</dbReference>